<dbReference type="PROSITE" id="PS00201">
    <property type="entry name" value="FLAVODOXIN"/>
    <property type="match status" value="1"/>
</dbReference>
<gene>
    <name evidence="1" type="ORF">H8790_03485</name>
</gene>
<proteinExistence type="predicted"/>
<accession>A0A7G9B6C6</accession>
<dbReference type="Proteomes" id="UP000515960">
    <property type="component" value="Chromosome"/>
</dbReference>
<keyword evidence="2" id="KW-1185">Reference proteome</keyword>
<protein>
    <recommendedName>
        <fullName evidence="3">Flavodoxin domain-containing protein</fullName>
    </recommendedName>
</protein>
<evidence type="ECO:0000313" key="1">
    <source>
        <dbReference type="EMBL" id="QNL45107.1"/>
    </source>
</evidence>
<organism evidence="1 2">
    <name type="scientific">Oscillibacter hominis</name>
    <dbReference type="NCBI Taxonomy" id="2763056"/>
    <lineage>
        <taxon>Bacteria</taxon>
        <taxon>Bacillati</taxon>
        <taxon>Bacillota</taxon>
        <taxon>Clostridia</taxon>
        <taxon>Eubacteriales</taxon>
        <taxon>Oscillospiraceae</taxon>
        <taxon>Oscillibacter</taxon>
    </lineage>
</organism>
<dbReference type="GO" id="GO:0009055">
    <property type="term" value="F:electron transfer activity"/>
    <property type="evidence" value="ECO:0007669"/>
    <property type="project" value="InterPro"/>
</dbReference>
<reference evidence="1 2" key="1">
    <citation type="submission" date="2020-08" db="EMBL/GenBank/DDBJ databases">
        <authorList>
            <person name="Liu C."/>
            <person name="Sun Q."/>
        </authorList>
    </citation>
    <scope>NUCLEOTIDE SEQUENCE [LARGE SCALE GENOMIC DNA]</scope>
    <source>
        <strain evidence="1 2">NSJ-62</strain>
    </source>
</reference>
<dbReference type="RefSeq" id="WP_187333581.1">
    <property type="nucleotide sequence ID" value="NZ_CP060490.1"/>
</dbReference>
<dbReference type="InterPro" id="IPR001226">
    <property type="entry name" value="Flavodoxin_CS"/>
</dbReference>
<dbReference type="GO" id="GO:0010181">
    <property type="term" value="F:FMN binding"/>
    <property type="evidence" value="ECO:0007669"/>
    <property type="project" value="InterPro"/>
</dbReference>
<evidence type="ECO:0000313" key="2">
    <source>
        <dbReference type="Proteomes" id="UP000515960"/>
    </source>
</evidence>
<dbReference type="KEGG" id="ohi:H8790_03485"/>
<dbReference type="AlphaFoldDB" id="A0A7G9B6C6"/>
<sequence>MKAIVYTSKAGHTERYARMLSKSTGLPAYSLAEARSVLPKGEEIFYMGWVMAGTISGIRQAAKWYQVRGVAACGAYAPDPEATRQMRVNCGVAEDVGLFYLQGGIDYKKLHGLNRWMLLYMSKMMGEKLEAKPQRTAAEEEMLRTLKEGGDFVLAKNLNEIEGWMKARQANEL</sequence>
<dbReference type="EMBL" id="CP060490">
    <property type="protein sequence ID" value="QNL45107.1"/>
    <property type="molecule type" value="Genomic_DNA"/>
</dbReference>
<evidence type="ECO:0008006" key="3">
    <source>
        <dbReference type="Google" id="ProtNLM"/>
    </source>
</evidence>
<name>A0A7G9B6C6_9FIRM</name>